<dbReference type="EMBL" id="FXBL01000004">
    <property type="protein sequence ID" value="SMH40741.1"/>
    <property type="molecule type" value="Genomic_DNA"/>
</dbReference>
<protein>
    <submittedName>
        <fullName evidence="4">Glycosyltransferase involved in cell wall bisynthesis</fullName>
    </submittedName>
</protein>
<dbReference type="PANTHER" id="PTHR12526">
    <property type="entry name" value="GLYCOSYLTRANSFERASE"/>
    <property type="match status" value="1"/>
</dbReference>
<evidence type="ECO:0000259" key="3">
    <source>
        <dbReference type="Pfam" id="PF00534"/>
    </source>
</evidence>
<evidence type="ECO:0000313" key="5">
    <source>
        <dbReference type="Proteomes" id="UP000193083"/>
    </source>
</evidence>
<proteinExistence type="predicted"/>
<gene>
    <name evidence="4" type="ORF">SAMN02982922_2403</name>
</gene>
<accession>A0A1X7NRJ1</accession>
<dbReference type="RefSeq" id="WP_210191368.1">
    <property type="nucleotide sequence ID" value="NZ_FXBL01000004.1"/>
</dbReference>
<dbReference type="InterPro" id="IPR001296">
    <property type="entry name" value="Glyco_trans_1"/>
</dbReference>
<keyword evidence="5" id="KW-1185">Reference proteome</keyword>
<reference evidence="4 5" key="1">
    <citation type="submission" date="2017-04" db="EMBL/GenBank/DDBJ databases">
        <authorList>
            <person name="Afonso C.L."/>
            <person name="Miller P.J."/>
            <person name="Scott M.A."/>
            <person name="Spackman E."/>
            <person name="Goraichik I."/>
            <person name="Dimitrov K.M."/>
            <person name="Suarez D.L."/>
            <person name="Swayne D.E."/>
        </authorList>
    </citation>
    <scope>NUCLEOTIDE SEQUENCE [LARGE SCALE GENOMIC DNA]</scope>
    <source>
        <strain evidence="4 5">B5P</strain>
    </source>
</reference>
<dbReference type="SUPFAM" id="SSF53756">
    <property type="entry name" value="UDP-Glycosyltransferase/glycogen phosphorylase"/>
    <property type="match status" value="1"/>
</dbReference>
<evidence type="ECO:0000256" key="1">
    <source>
        <dbReference type="ARBA" id="ARBA00022676"/>
    </source>
</evidence>
<dbReference type="Gene3D" id="3.40.50.2000">
    <property type="entry name" value="Glycogen Phosphorylase B"/>
    <property type="match status" value="2"/>
</dbReference>
<keyword evidence="1" id="KW-0328">Glycosyltransferase</keyword>
<keyword evidence="2 4" id="KW-0808">Transferase</keyword>
<dbReference type="PANTHER" id="PTHR12526:SF510">
    <property type="entry name" value="D-INOSITOL 3-PHOSPHATE GLYCOSYLTRANSFERASE"/>
    <property type="match status" value="1"/>
</dbReference>
<evidence type="ECO:0000256" key="2">
    <source>
        <dbReference type="ARBA" id="ARBA00022679"/>
    </source>
</evidence>
<dbReference type="CDD" id="cd03801">
    <property type="entry name" value="GT4_PimA-like"/>
    <property type="match status" value="1"/>
</dbReference>
<name>A0A1X7NRJ1_9HYPH</name>
<dbReference type="GO" id="GO:0016757">
    <property type="term" value="F:glycosyltransferase activity"/>
    <property type="evidence" value="ECO:0007669"/>
    <property type="project" value="UniProtKB-KW"/>
</dbReference>
<feature type="domain" description="Glycosyl transferase family 1" evidence="3">
    <location>
        <begin position="180"/>
        <end position="339"/>
    </location>
</feature>
<dbReference type="AlphaFoldDB" id="A0A1X7NRJ1"/>
<evidence type="ECO:0000313" key="4">
    <source>
        <dbReference type="EMBL" id="SMH40741.1"/>
    </source>
</evidence>
<sequence>MIVFCHLLNDRSGSPTVLRATLEALGARESGLLFVGSQGCGVLDQAGVSTRRYWYRRSRYRIVTLFTYFASQLALYRALSLSRDIPSDATIFVNTLLPFAAMLWGKRTGRRVIVHVHEISITPGPLRCFLTRCAGRCASLLLYVSNDHRARLPIDGPRALILPNPVSPEIAVRARDHAPGRAGGDFRVLMLASLRGYKGVEEFMALAAALRERADISFDLVLNAGTEEVSAFTARHPDTVNVTIHPRTDDPTSFYARADLVLNLSRVDQWIETFGLTIVEAMTFGIPVIAPPVGGPAEIVTNGDQGYCIDSRDGLALRAAITGLADNSETYAAMSRAARVRARDFTFDVYATALRAALDWTEGAQGKS</sequence>
<dbReference type="Proteomes" id="UP000193083">
    <property type="component" value="Unassembled WGS sequence"/>
</dbReference>
<dbReference type="Pfam" id="PF00534">
    <property type="entry name" value="Glycos_transf_1"/>
    <property type="match status" value="1"/>
</dbReference>
<organism evidence="4 5">
    <name type="scientific">Mesorhizobium australicum</name>
    <dbReference type="NCBI Taxonomy" id="536018"/>
    <lineage>
        <taxon>Bacteria</taxon>
        <taxon>Pseudomonadati</taxon>
        <taxon>Pseudomonadota</taxon>
        <taxon>Alphaproteobacteria</taxon>
        <taxon>Hyphomicrobiales</taxon>
        <taxon>Phyllobacteriaceae</taxon>
        <taxon>Mesorhizobium</taxon>
    </lineage>
</organism>